<dbReference type="Proteomes" id="UP000480425">
    <property type="component" value="Unassembled WGS sequence"/>
</dbReference>
<dbReference type="Proteomes" id="UP000421283">
    <property type="component" value="Unassembled WGS sequence"/>
</dbReference>
<dbReference type="EMBL" id="QSSA01000005">
    <property type="protein sequence ID" value="RGL63341.1"/>
    <property type="molecule type" value="Genomic_DNA"/>
</dbReference>
<keyword evidence="6" id="KW-0547">Nucleotide-binding</keyword>
<keyword evidence="8" id="KW-0460">Magnesium</keyword>
<evidence type="ECO:0000313" key="19">
    <source>
        <dbReference type="EMBL" id="MST78235.1"/>
    </source>
</evidence>
<dbReference type="Proteomes" id="UP000286113">
    <property type="component" value="Unassembled WGS sequence"/>
</dbReference>
<evidence type="ECO:0000313" key="24">
    <source>
        <dbReference type="EMBL" id="RGW80792.1"/>
    </source>
</evidence>
<dbReference type="Proteomes" id="UP001209417">
    <property type="component" value="Unassembled WGS sequence"/>
</dbReference>
<evidence type="ECO:0000313" key="23">
    <source>
        <dbReference type="EMBL" id="RGS48220.1"/>
    </source>
</evidence>
<evidence type="ECO:0000313" key="20">
    <source>
        <dbReference type="EMBL" id="OXL43418.1"/>
    </source>
</evidence>
<dbReference type="GO" id="GO:0016779">
    <property type="term" value="F:nucleotidyltransferase activity"/>
    <property type="evidence" value="ECO:0007669"/>
    <property type="project" value="UniProtKB-KW"/>
</dbReference>
<sequence>MKTTNDYITILRKYLSTKADAYGITKIGIFGSVARNEQTEDSDVDVCVEMKKPDLFTMVHIKEELQELFGKPVDIVRLRNNMNPMLLKQIKRDGIYA</sequence>
<evidence type="ECO:0000313" key="21">
    <source>
        <dbReference type="EMBL" id="OXL43423.1"/>
    </source>
</evidence>
<evidence type="ECO:0000256" key="9">
    <source>
        <dbReference type="ARBA" id="ARBA00038276"/>
    </source>
</evidence>
<dbReference type="EMBL" id="JAPDVD010000001">
    <property type="protein sequence ID" value="MCW4137173.1"/>
    <property type="molecule type" value="Genomic_DNA"/>
</dbReference>
<dbReference type="AlphaFoldDB" id="A0A229I3I8"/>
<evidence type="ECO:0000313" key="36">
    <source>
        <dbReference type="Proteomes" id="UP000442105"/>
    </source>
</evidence>
<dbReference type="EMBL" id="NMPZ01000018">
    <property type="protein sequence ID" value="OXL43423.1"/>
    <property type="molecule type" value="Genomic_DNA"/>
</dbReference>
<reference evidence="12" key="6">
    <citation type="submission" date="2022-11" db="EMBL/GenBank/DDBJ databases">
        <title>Genomic repertoires linked with pathogenic potency of arthritogenic Prevotella copri isolated from the gut of rheumatoid arthritis patients.</title>
        <authorList>
            <person name="Nii T."/>
            <person name="Maeda Y."/>
            <person name="Motooka D."/>
            <person name="Naito M."/>
            <person name="Matsumoto Y."/>
            <person name="Ogawa T."/>
            <person name="Oguro-Igashira E."/>
            <person name="Kishikawa T."/>
            <person name="Yamashita M."/>
            <person name="Koizumi S."/>
            <person name="Kurakawa T."/>
            <person name="Okumura R."/>
            <person name="Kayama H."/>
            <person name="Murakami M."/>
            <person name="Sakaguchi T."/>
            <person name="Das B."/>
            <person name="Nakamura S."/>
            <person name="Okada Y."/>
            <person name="Kumanogoh A."/>
            <person name="Takeda K."/>
        </authorList>
    </citation>
    <scope>NUCLEOTIDE SEQUENCE</scope>
    <source>
        <strain evidence="13">F3-75</strain>
        <strain evidence="14">H019-1</strain>
        <strain evidence="15">H105_2-2</strain>
        <strain evidence="12">N016-13</strain>
    </source>
</reference>
<dbReference type="Proteomes" id="UP001209344">
    <property type="component" value="Unassembled WGS sequence"/>
</dbReference>
<keyword evidence="7" id="KW-0067">ATP-binding</keyword>
<evidence type="ECO:0000313" key="33">
    <source>
        <dbReference type="Proteomes" id="UP000286113"/>
    </source>
</evidence>
<dbReference type="Proteomes" id="UP000261187">
    <property type="component" value="Unassembled WGS sequence"/>
</dbReference>
<accession>A0A229I3I8</accession>
<evidence type="ECO:0000256" key="1">
    <source>
        <dbReference type="ARBA" id="ARBA00001946"/>
    </source>
</evidence>
<evidence type="ECO:0000256" key="3">
    <source>
        <dbReference type="ARBA" id="ARBA00022679"/>
    </source>
</evidence>
<dbReference type="EMBL" id="JAPDVG010000001">
    <property type="protein sequence ID" value="MCW4131172.1"/>
    <property type="molecule type" value="Genomic_DNA"/>
</dbReference>
<evidence type="ECO:0000313" key="32">
    <source>
        <dbReference type="Proteomes" id="UP000285776"/>
    </source>
</evidence>
<evidence type="ECO:0000256" key="4">
    <source>
        <dbReference type="ARBA" id="ARBA00022695"/>
    </source>
</evidence>
<dbReference type="EMBL" id="NMPZ01000018">
    <property type="protein sequence ID" value="OXL43418.1"/>
    <property type="molecule type" value="Genomic_DNA"/>
</dbReference>
<evidence type="ECO:0000313" key="16">
    <source>
        <dbReference type="EMBL" id="MQN13563.1"/>
    </source>
</evidence>
<reference evidence="19 37" key="3">
    <citation type="submission" date="2019-08" db="EMBL/GenBank/DDBJ databases">
        <title>In-depth cultivation of the pig gut microbiome towards novel bacterial diversity and tailored functional studies.</title>
        <authorList>
            <person name="Wylensek D."/>
            <person name="Hitch T.C.A."/>
            <person name="Clavel T."/>
        </authorList>
    </citation>
    <scope>NUCLEOTIDE SEQUENCE [LARGE SCALE GENOMIC DNA]</scope>
    <source>
        <strain evidence="19 37">LKV-178-WT-2C</strain>
    </source>
</reference>
<dbReference type="EMBL" id="VZAP01000034">
    <property type="protein sequence ID" value="MQO91537.1"/>
    <property type="molecule type" value="Genomic_DNA"/>
</dbReference>
<dbReference type="EMBL" id="VZCW01000314">
    <property type="protein sequence ID" value="MQN13563.1"/>
    <property type="molecule type" value="Genomic_DNA"/>
</dbReference>
<dbReference type="EMBL" id="QRNN01000003">
    <property type="protein sequence ID" value="RHK50237.1"/>
    <property type="molecule type" value="Genomic_DNA"/>
</dbReference>
<protein>
    <submittedName>
        <fullName evidence="26">DNA polymerase subunit beta</fullName>
    </submittedName>
    <submittedName>
        <fullName evidence="11">Nucleotidyltransferase family protein</fullName>
    </submittedName>
</protein>
<dbReference type="Proteomes" id="UP000284990">
    <property type="component" value="Unassembled WGS sequence"/>
</dbReference>
<keyword evidence="4" id="KW-0548">Nucleotidyltransferase</keyword>
<evidence type="ECO:0000256" key="5">
    <source>
        <dbReference type="ARBA" id="ARBA00022723"/>
    </source>
</evidence>
<dbReference type="EMBL" id="QRVN01000004">
    <property type="protein sequence ID" value="RGS48220.1"/>
    <property type="molecule type" value="Genomic_DNA"/>
</dbReference>
<evidence type="ECO:0000256" key="6">
    <source>
        <dbReference type="ARBA" id="ARBA00022741"/>
    </source>
</evidence>
<dbReference type="OrthoDB" id="9809668at2"/>
<evidence type="ECO:0000313" key="29">
    <source>
        <dbReference type="Proteomes" id="UP000261187"/>
    </source>
</evidence>
<dbReference type="Proteomes" id="UP000285776">
    <property type="component" value="Unassembled WGS sequence"/>
</dbReference>
<evidence type="ECO:0000313" key="14">
    <source>
        <dbReference type="EMBL" id="MCW4131172.1"/>
    </source>
</evidence>
<keyword evidence="5" id="KW-0479">Metal-binding</keyword>
<dbReference type="PANTHER" id="PTHR33571:SF14">
    <property type="entry name" value="PROTEIN ADENYLYLTRANSFERASE MJ0435-RELATED"/>
    <property type="match status" value="1"/>
</dbReference>
<proteinExistence type="inferred from homology"/>
<evidence type="ECO:0000259" key="10">
    <source>
        <dbReference type="Pfam" id="PF01909"/>
    </source>
</evidence>
<keyword evidence="2" id="KW-1277">Toxin-antitoxin system</keyword>
<dbReference type="PANTHER" id="PTHR33571">
    <property type="entry name" value="SSL8005 PROTEIN"/>
    <property type="match status" value="1"/>
</dbReference>
<dbReference type="EMBL" id="JAPDUS010000007">
    <property type="protein sequence ID" value="MCW4092970.1"/>
    <property type="molecule type" value="Genomic_DNA"/>
</dbReference>
<dbReference type="InterPro" id="IPR052038">
    <property type="entry name" value="Type-VII_TA_antitoxin"/>
</dbReference>
<evidence type="ECO:0000313" key="38">
    <source>
        <dbReference type="Proteomes" id="UP000480425"/>
    </source>
</evidence>
<evidence type="ECO:0000313" key="26">
    <source>
        <dbReference type="EMBL" id="RHK09175.1"/>
    </source>
</evidence>
<evidence type="ECO:0000313" key="34">
    <source>
        <dbReference type="Proteomes" id="UP000286211"/>
    </source>
</evidence>
<evidence type="ECO:0000313" key="12">
    <source>
        <dbReference type="EMBL" id="MCW4092970.1"/>
    </source>
</evidence>
<dbReference type="Proteomes" id="UP000442105">
    <property type="component" value="Unassembled WGS sequence"/>
</dbReference>
<dbReference type="GO" id="GO:0005524">
    <property type="term" value="F:ATP binding"/>
    <property type="evidence" value="ECO:0007669"/>
    <property type="project" value="UniProtKB-KW"/>
</dbReference>
<evidence type="ECO:0000313" key="28">
    <source>
        <dbReference type="Proteomes" id="UP000215155"/>
    </source>
</evidence>
<reference evidence="35 36" key="4">
    <citation type="submission" date="2019-09" db="EMBL/GenBank/DDBJ databases">
        <title>Distinct polysaccharide growth profiles of human intestinal Prevotella copri isolates.</title>
        <authorList>
            <person name="Fehlner-Peach H."/>
            <person name="Magnabosco C."/>
            <person name="Raghavan V."/>
            <person name="Scher J.U."/>
            <person name="Tett A."/>
            <person name="Cox L.M."/>
            <person name="Gottsegen C."/>
            <person name="Watters A."/>
            <person name="Wiltshire- Gordon J.D."/>
            <person name="Segata N."/>
            <person name="Bonneau R."/>
            <person name="Littman D.R."/>
        </authorList>
    </citation>
    <scope>NUCLEOTIDE SEQUENCE [LARGE SCALE GENOMIC DNA]</scope>
    <source>
        <strain evidence="17">IA622</strain>
        <strain evidence="38">iA622</strain>
        <strain evidence="36">iAQ1179</strain>
        <strain evidence="16">IAQ1179</strain>
        <strain evidence="35">iAU3127</strain>
        <strain evidence="18">IAU3127</strain>
    </source>
</reference>
<gene>
    <name evidence="20" type="ORF">CFT61_11350</name>
    <name evidence="21" type="ORF">CFT61_11385</name>
    <name evidence="27" type="ORF">DW064_01270</name>
    <name evidence="26" type="ORF">DW079_11170</name>
    <name evidence="25" type="ORF">DW916_02015</name>
    <name evidence="24" type="ORF">DWV53_06105</name>
    <name evidence="23" type="ORF">DWX90_03250</name>
    <name evidence="22" type="ORF">DXC61_03355</name>
    <name evidence="18" type="ORF">F7D31_02395</name>
    <name evidence="17" type="ORF">F7D73_12630</name>
    <name evidence="16" type="ORF">F7D95_12315</name>
    <name evidence="19" type="ORF">FYJ72_11285</name>
    <name evidence="11" type="ORF">NNC64_07610</name>
    <name evidence="15" type="ORF">ONT01_05145</name>
    <name evidence="12" type="ORF">ONT05_05220</name>
    <name evidence="13" type="ORF">ONT16_13825</name>
    <name evidence="14" type="ORF">ONT19_06090</name>
</gene>
<dbReference type="InterPro" id="IPR043519">
    <property type="entry name" value="NT_sf"/>
</dbReference>
<dbReference type="InterPro" id="IPR002934">
    <property type="entry name" value="Polymerase_NTP_transf_dom"/>
</dbReference>
<dbReference type="EMBL" id="JAPDVK010000004">
    <property type="protein sequence ID" value="MCW4129306.1"/>
    <property type="molecule type" value="Genomic_DNA"/>
</dbReference>
<dbReference type="Proteomes" id="UP000286211">
    <property type="component" value="Unassembled WGS sequence"/>
</dbReference>
<evidence type="ECO:0000313" key="37">
    <source>
        <dbReference type="Proteomes" id="UP000450161"/>
    </source>
</evidence>
<evidence type="ECO:0000313" key="27">
    <source>
        <dbReference type="EMBL" id="RHK50237.1"/>
    </source>
</evidence>
<organism evidence="26 34">
    <name type="scientific">Segatella copri</name>
    <dbReference type="NCBI Taxonomy" id="165179"/>
    <lineage>
        <taxon>Bacteria</taxon>
        <taxon>Pseudomonadati</taxon>
        <taxon>Bacteroidota</taxon>
        <taxon>Bacteroidia</taxon>
        <taxon>Bacteroidales</taxon>
        <taxon>Prevotellaceae</taxon>
        <taxon>Segatella</taxon>
    </lineage>
</organism>
<dbReference type="RefSeq" id="WP_089544535.1">
    <property type="nucleotide sequence ID" value="NZ_CATKVV010000004.1"/>
</dbReference>
<keyword evidence="3 17" id="KW-0808">Transferase</keyword>
<dbReference type="EMBL" id="QSAV01000015">
    <property type="protein sequence ID" value="RGW80792.1"/>
    <property type="molecule type" value="Genomic_DNA"/>
</dbReference>
<feature type="domain" description="Polymerase nucleotidyl transferase" evidence="10">
    <location>
        <begin position="11"/>
        <end position="96"/>
    </location>
</feature>
<dbReference type="Gene3D" id="3.30.460.10">
    <property type="entry name" value="Beta Polymerase, domain 2"/>
    <property type="match status" value="1"/>
</dbReference>
<comment type="caution">
    <text evidence="26">The sequence shown here is derived from an EMBL/GenBank/DDBJ whole genome shotgun (WGS) entry which is preliminary data.</text>
</comment>
<dbReference type="EMBL" id="VUNF01000023">
    <property type="protein sequence ID" value="MST78235.1"/>
    <property type="molecule type" value="Genomic_DNA"/>
</dbReference>
<evidence type="ECO:0000313" key="22">
    <source>
        <dbReference type="EMBL" id="RGL63341.1"/>
    </source>
</evidence>
<evidence type="ECO:0000313" key="30">
    <source>
        <dbReference type="Proteomes" id="UP000284562"/>
    </source>
</evidence>
<evidence type="ECO:0000313" key="31">
    <source>
        <dbReference type="Proteomes" id="UP000284990"/>
    </source>
</evidence>
<evidence type="ECO:0000313" key="11">
    <source>
        <dbReference type="EMBL" id="MCP9564434.1"/>
    </source>
</evidence>
<comment type="similarity">
    <text evidence="9">Belongs to the MntA antitoxin family.</text>
</comment>
<evidence type="ECO:0000313" key="17">
    <source>
        <dbReference type="EMBL" id="MQN81774.1"/>
    </source>
</evidence>
<reference evidence="20 28" key="1">
    <citation type="submission" date="2017-07" db="EMBL/GenBank/DDBJ databases">
        <title>Draft genome sequence of Prevotella copri isolated from the gut of healthy adult Indian.</title>
        <authorList>
            <person name="Das B."/>
            <person name="Bag S."/>
            <person name="Ghosh T.S."/>
        </authorList>
    </citation>
    <scope>NUCLEOTIDE SEQUENCE [LARGE SCALE GENOMIC DNA]</scope>
    <source>
        <strain evidence="20 28">Indica</strain>
    </source>
</reference>
<dbReference type="Proteomes" id="UP001205531">
    <property type="component" value="Unassembled WGS sequence"/>
</dbReference>
<dbReference type="EMBL" id="QRNB01000063">
    <property type="protein sequence ID" value="RHK09175.1"/>
    <property type="molecule type" value="Genomic_DNA"/>
</dbReference>
<reference evidence="11" key="5">
    <citation type="submission" date="2022-07" db="EMBL/GenBank/DDBJ databases">
        <title>Prevotella copri.</title>
        <authorList>
            <person name="Yang C."/>
        </authorList>
    </citation>
    <scope>NUCLEOTIDE SEQUENCE</scope>
    <source>
        <strain evidence="11">HF2107</strain>
    </source>
</reference>
<dbReference type="Proteomes" id="UP000450161">
    <property type="component" value="Unassembled WGS sequence"/>
</dbReference>
<dbReference type="EMBL" id="QSFW01000003">
    <property type="protein sequence ID" value="RHA88850.1"/>
    <property type="molecule type" value="Genomic_DNA"/>
</dbReference>
<dbReference type="SUPFAM" id="SSF81301">
    <property type="entry name" value="Nucleotidyltransferase"/>
    <property type="match status" value="1"/>
</dbReference>
<dbReference type="Proteomes" id="UP000284562">
    <property type="component" value="Unassembled WGS sequence"/>
</dbReference>
<dbReference type="Proteomes" id="UP000215155">
    <property type="component" value="Unassembled WGS sequence"/>
</dbReference>
<evidence type="ECO:0000313" key="18">
    <source>
        <dbReference type="EMBL" id="MQO91537.1"/>
    </source>
</evidence>
<name>A0A229I3I8_9BACT</name>
<evidence type="ECO:0000313" key="35">
    <source>
        <dbReference type="Proteomes" id="UP000421283"/>
    </source>
</evidence>
<evidence type="ECO:0000256" key="7">
    <source>
        <dbReference type="ARBA" id="ARBA00022840"/>
    </source>
</evidence>
<reference evidence="29 30" key="2">
    <citation type="submission" date="2018-08" db="EMBL/GenBank/DDBJ databases">
        <title>A genome reference for cultivated species of the human gut microbiota.</title>
        <authorList>
            <person name="Zou Y."/>
            <person name="Xue W."/>
            <person name="Luo G."/>
        </authorList>
    </citation>
    <scope>NUCLEOTIDE SEQUENCE [LARGE SCALE GENOMIC DNA]</scope>
    <source>
        <strain evidence="24 32">AF10-17</strain>
        <strain evidence="23 33">AF22-1</strain>
        <strain evidence="27 30">AF43-2</strain>
        <strain evidence="26 34">AF46-2NS</strain>
        <strain evidence="25 31">AM42-23AC</strain>
        <strain evidence="22 29">TF06-40</strain>
    </source>
</reference>
<dbReference type="CDD" id="cd05403">
    <property type="entry name" value="NT_KNTase_like"/>
    <property type="match status" value="1"/>
</dbReference>
<dbReference type="EMBL" id="VZCB01000092">
    <property type="protein sequence ID" value="MQN81774.1"/>
    <property type="molecule type" value="Genomic_DNA"/>
</dbReference>
<evidence type="ECO:0000313" key="15">
    <source>
        <dbReference type="EMBL" id="MCW4137173.1"/>
    </source>
</evidence>
<dbReference type="GO" id="GO:0046872">
    <property type="term" value="F:metal ion binding"/>
    <property type="evidence" value="ECO:0007669"/>
    <property type="project" value="UniProtKB-KW"/>
</dbReference>
<evidence type="ECO:0000313" key="13">
    <source>
        <dbReference type="EMBL" id="MCW4129306.1"/>
    </source>
</evidence>
<evidence type="ECO:0000256" key="2">
    <source>
        <dbReference type="ARBA" id="ARBA00022649"/>
    </source>
</evidence>
<comment type="cofactor">
    <cofactor evidence="1">
        <name>Mg(2+)</name>
        <dbReference type="ChEBI" id="CHEBI:18420"/>
    </cofactor>
</comment>
<dbReference type="Pfam" id="PF01909">
    <property type="entry name" value="NTP_transf_2"/>
    <property type="match status" value="1"/>
</dbReference>
<dbReference type="EMBL" id="JANDWZ010000014">
    <property type="protein sequence ID" value="MCP9564434.1"/>
    <property type="molecule type" value="Genomic_DNA"/>
</dbReference>
<evidence type="ECO:0000256" key="8">
    <source>
        <dbReference type="ARBA" id="ARBA00022842"/>
    </source>
</evidence>
<evidence type="ECO:0000313" key="25">
    <source>
        <dbReference type="EMBL" id="RHA88850.1"/>
    </source>
</evidence>
<dbReference type="Proteomes" id="UP001208620">
    <property type="component" value="Unassembled WGS sequence"/>
</dbReference>
<dbReference type="Proteomes" id="UP001209074">
    <property type="component" value="Unassembled WGS sequence"/>
</dbReference>